<dbReference type="SMART" id="SM00316">
    <property type="entry name" value="S1"/>
    <property type="match status" value="1"/>
</dbReference>
<protein>
    <recommendedName>
        <fullName evidence="1">S1 motif domain-containing protein</fullName>
    </recommendedName>
</protein>
<dbReference type="InterPro" id="IPR012340">
    <property type="entry name" value="NA-bd_OB-fold"/>
</dbReference>
<evidence type="ECO:0000313" key="2">
    <source>
        <dbReference type="EMBL" id="KAK7277381.1"/>
    </source>
</evidence>
<dbReference type="PROSITE" id="PS50126">
    <property type="entry name" value="S1"/>
    <property type="match status" value="1"/>
</dbReference>
<dbReference type="Proteomes" id="UP001372338">
    <property type="component" value="Unassembled WGS sequence"/>
</dbReference>
<reference evidence="2 3" key="1">
    <citation type="submission" date="2024-01" db="EMBL/GenBank/DDBJ databases">
        <title>The genomes of 5 underutilized Papilionoideae crops provide insights into root nodulation and disease resistanc.</title>
        <authorList>
            <person name="Yuan L."/>
        </authorList>
    </citation>
    <scope>NUCLEOTIDE SEQUENCE [LARGE SCALE GENOMIC DNA]</scope>
    <source>
        <strain evidence="2">ZHUSHIDOU_FW_LH</strain>
        <tissue evidence="2">Leaf</tissue>
    </source>
</reference>
<accession>A0AAN9FMB3</accession>
<dbReference type="EMBL" id="JAYWIO010000003">
    <property type="protein sequence ID" value="KAK7277381.1"/>
    <property type="molecule type" value="Genomic_DNA"/>
</dbReference>
<gene>
    <name evidence="2" type="ORF">RIF29_18532</name>
</gene>
<dbReference type="GO" id="GO:0003723">
    <property type="term" value="F:RNA binding"/>
    <property type="evidence" value="ECO:0007669"/>
    <property type="project" value="TreeGrafter"/>
</dbReference>
<dbReference type="FunFam" id="2.40.50.140:FF:000354">
    <property type="entry name" value="ATP-dependent RNA helicase DHX8"/>
    <property type="match status" value="1"/>
</dbReference>
<dbReference type="InterPro" id="IPR003029">
    <property type="entry name" value="S1_domain"/>
</dbReference>
<evidence type="ECO:0000259" key="1">
    <source>
        <dbReference type="PROSITE" id="PS50126"/>
    </source>
</evidence>
<dbReference type="PANTHER" id="PTHR15838:SF3">
    <property type="entry name" value="PROTEIN PIGMENT DEFECTIVE 338, CHLOROPLASTIC"/>
    <property type="match status" value="1"/>
</dbReference>
<dbReference type="SUPFAM" id="SSF50249">
    <property type="entry name" value="Nucleic acid-binding proteins"/>
    <property type="match status" value="1"/>
</dbReference>
<sequence length="168" mass="18991">MHVQVTQVDEAKDNLILSEREAWEKLYLQEGTLLEGTVKKILPFGAQIRIGETNRSGLLHVSNISSARISSITDVLFVDEKVKVLVVKSLSPDKISLSIADLESEPGLFLSNKEKVFLEADKMAKKYKEKLPPAHMTQELESEPLSTGAIPFENEALYANWKWFEFEK</sequence>
<organism evidence="2 3">
    <name type="scientific">Crotalaria pallida</name>
    <name type="common">Smooth rattlebox</name>
    <name type="synonym">Crotalaria striata</name>
    <dbReference type="NCBI Taxonomy" id="3830"/>
    <lineage>
        <taxon>Eukaryota</taxon>
        <taxon>Viridiplantae</taxon>
        <taxon>Streptophyta</taxon>
        <taxon>Embryophyta</taxon>
        <taxon>Tracheophyta</taxon>
        <taxon>Spermatophyta</taxon>
        <taxon>Magnoliopsida</taxon>
        <taxon>eudicotyledons</taxon>
        <taxon>Gunneridae</taxon>
        <taxon>Pentapetalae</taxon>
        <taxon>rosids</taxon>
        <taxon>fabids</taxon>
        <taxon>Fabales</taxon>
        <taxon>Fabaceae</taxon>
        <taxon>Papilionoideae</taxon>
        <taxon>50 kb inversion clade</taxon>
        <taxon>genistoids sensu lato</taxon>
        <taxon>core genistoids</taxon>
        <taxon>Crotalarieae</taxon>
        <taxon>Crotalaria</taxon>
    </lineage>
</organism>
<comment type="caution">
    <text evidence="2">The sequence shown here is derived from an EMBL/GenBank/DDBJ whole genome shotgun (WGS) entry which is preliminary data.</text>
</comment>
<dbReference type="PANTHER" id="PTHR15838">
    <property type="entry name" value="NUCLEOLAR PROTEIN OF 40 KDA"/>
    <property type="match status" value="1"/>
</dbReference>
<feature type="domain" description="S1 motif" evidence="1">
    <location>
        <begin position="31"/>
        <end position="100"/>
    </location>
</feature>
<dbReference type="AlphaFoldDB" id="A0AAN9FMB3"/>
<evidence type="ECO:0000313" key="3">
    <source>
        <dbReference type="Proteomes" id="UP001372338"/>
    </source>
</evidence>
<keyword evidence="3" id="KW-1185">Reference proteome</keyword>
<dbReference type="GO" id="GO:0043489">
    <property type="term" value="P:RNA stabilization"/>
    <property type="evidence" value="ECO:0007669"/>
    <property type="project" value="TreeGrafter"/>
</dbReference>
<dbReference type="Gene3D" id="2.40.50.140">
    <property type="entry name" value="Nucleic acid-binding proteins"/>
    <property type="match status" value="1"/>
</dbReference>
<proteinExistence type="predicted"/>
<name>A0AAN9FMB3_CROPI</name>
<dbReference type="Pfam" id="PF00575">
    <property type="entry name" value="S1"/>
    <property type="match status" value="1"/>
</dbReference>